<keyword evidence="18 33" id="KW-0946">Virion</keyword>
<keyword evidence="24 33" id="KW-0175">Coiled coil</keyword>
<evidence type="ECO:0000256" key="13">
    <source>
        <dbReference type="ARBA" id="ARBA00022685"/>
    </source>
</evidence>
<comment type="domain">
    <text evidence="33">The membrane proximal external region (MPER) present in gp41 is a tryptophan-rich region recognized by the antibodies 2F5, Z13, and 4E10. MPER seems to play a role in fusion.</text>
</comment>
<feature type="site" description="Cleavage; by host furin" evidence="33">
    <location>
        <begin position="518"/>
        <end position="519"/>
    </location>
</feature>
<keyword evidence="21 33" id="KW-1164">Virus endocytosis by host</keyword>
<dbReference type="GO" id="GO:0044175">
    <property type="term" value="C:host cell endosome membrane"/>
    <property type="evidence" value="ECO:0007669"/>
    <property type="project" value="UniProtKB-SubCell"/>
</dbReference>
<feature type="transmembrane region" description="Helical" evidence="34">
    <location>
        <begin position="519"/>
        <end position="544"/>
    </location>
</feature>
<keyword evidence="26 33" id="KW-0564">Palmitate</keyword>
<comment type="function">
    <text evidence="33">Surface protein gp120: Attaches the virus to the host lymphoid cell by binding to the primary receptor CD4. This interaction induces a structural rearrangement creating a high affinity binding site for a chemokine coreceptor like CXCR4 and/or CCR5. Acts as a ligand for CD209/DC-SIGN and CLEC4M/DC-SIGNR, which are respectively found on dendritic cells (DCs), and on endothelial cells of liver sinusoids and lymph node sinuses. These interactions allow capture of viral particles at mucosal surfaces by these cells and subsequent transmission to permissive cells. HIV subverts the migration properties of dendritic cells to gain access to CD4+ T-cells in lymph nodes. Virus transmission to permissive T-cells occurs either in trans (without DCs infection, through viral capture and transmission), or in cis (following DCs productive infection, through the usual CD4-gp120 interaction), thereby inducing a robust infection. In trans infection, bound virions remain infectious over days and it is proposed that they are not degraded, but protected in non-lysosomal acidic organelles within the DCs close to the cell membrane thus contributing to the viral infectious potential during DCs' migration from the periphery to the lymphoid tissues. On arrival at lymphoid tissues, intact virions recycle back to DCs' cell surface allowing virus transmission to CD4+ T-cells.</text>
</comment>
<feature type="short sequence motif" description="YXXL motif; contains endocytosis signal" evidence="33">
    <location>
        <begin position="719"/>
        <end position="722"/>
    </location>
</feature>
<evidence type="ECO:0000256" key="31">
    <source>
        <dbReference type="ARBA" id="ARBA00023296"/>
    </source>
</evidence>
<evidence type="ECO:0000259" key="37">
    <source>
        <dbReference type="Pfam" id="PF00517"/>
    </source>
</evidence>
<evidence type="ECO:0000256" key="20">
    <source>
        <dbReference type="ARBA" id="ARBA00022879"/>
    </source>
</evidence>
<keyword evidence="16 33" id="KW-0732">Signal</keyword>
<evidence type="ECO:0000256" key="22">
    <source>
        <dbReference type="ARBA" id="ARBA00022989"/>
    </source>
</evidence>
<keyword evidence="29 33" id="KW-0899">Viral immunoevasion</keyword>
<dbReference type="EMBL" id="FJ388961">
    <property type="protein sequence ID" value="ACQ84407.1"/>
    <property type="molecule type" value="Genomic_DNA"/>
</dbReference>
<dbReference type="GO" id="GO:0055036">
    <property type="term" value="C:virion membrane"/>
    <property type="evidence" value="ECO:0007669"/>
    <property type="project" value="UniProtKB-SubCell"/>
</dbReference>
<evidence type="ECO:0000256" key="12">
    <source>
        <dbReference type="ARBA" id="ARBA00022595"/>
    </source>
</evidence>
<dbReference type="SUPFAM" id="SSF58069">
    <property type="entry name" value="Virus ectodomain"/>
    <property type="match status" value="1"/>
</dbReference>
<feature type="short sequence motif" description="Di-leucine internalization motif" evidence="33">
    <location>
        <begin position="862"/>
        <end position="863"/>
    </location>
</feature>
<feature type="disulfide bond" evidence="33">
    <location>
        <begin position="238"/>
        <end position="249"/>
    </location>
</feature>
<keyword evidence="23 33" id="KW-1039">Host endosome</keyword>
<evidence type="ECO:0000256" key="33">
    <source>
        <dbReference type="HAMAP-Rule" id="MF_04083"/>
    </source>
</evidence>
<dbReference type="GO" id="GO:0019064">
    <property type="term" value="P:fusion of virus membrane with host plasma membrane"/>
    <property type="evidence" value="ECO:0007669"/>
    <property type="project" value="UniProtKB-UniRule"/>
</dbReference>
<comment type="similarity">
    <text evidence="33">Belongs to the HIV-1 env protein family.</text>
</comment>
<dbReference type="GO" id="GO:0016020">
    <property type="term" value="C:membrane"/>
    <property type="evidence" value="ECO:0007669"/>
    <property type="project" value="UniProtKB-UniRule"/>
</dbReference>
<evidence type="ECO:0000313" key="39">
    <source>
        <dbReference type="Proteomes" id="UP000150362"/>
    </source>
</evidence>
<feature type="chain" id="PRO_5023563565" description="Transmembrane protein gp41" evidence="33">
    <location>
        <begin position="519"/>
        <end position="863"/>
    </location>
</feature>
<comment type="subcellular location">
    <molecule>Surface protein gp120</molecule>
    <subcellularLocation>
        <location evidence="33">Virion membrane</location>
        <topology evidence="33">Peripheral membrane protein</topology>
    </subcellularLocation>
    <subcellularLocation>
        <location evidence="33">Host cell membrane</location>
        <topology evidence="33">Peripheral membrane protein</topology>
    </subcellularLocation>
    <subcellularLocation>
        <location evidence="33">Host endosome membrane</location>
        <topology evidence="33">Single-pass type I membrane protein</topology>
    </subcellularLocation>
    <text evidence="33">The surface protein is not anchored to the viral envelope, but associates with the extravirion surface through its binding to TM. It is probably concentrated at the site of budding and incorporated into the virions possibly by contacts between the cytoplasmic tail of Env and the N-terminus of Gag.</text>
</comment>
<dbReference type="Gene3D" id="2.170.40.20">
    <property type="entry name" value="Human immunodeficiency virus 1, Gp160, envelope glycoprotein"/>
    <property type="match status" value="2"/>
</dbReference>
<evidence type="ECO:0000256" key="19">
    <source>
        <dbReference type="ARBA" id="ARBA00022870"/>
    </source>
</evidence>
<evidence type="ECO:0000256" key="21">
    <source>
        <dbReference type="ARBA" id="ARBA00022890"/>
    </source>
</evidence>
<accession>C4N7G4</accession>
<evidence type="ECO:0000256" key="25">
    <source>
        <dbReference type="ARBA" id="ARBA00023136"/>
    </source>
</evidence>
<feature type="disulfide bond" evidence="33">
    <location>
        <begin position="605"/>
        <end position="611"/>
    </location>
</feature>
<dbReference type="Pfam" id="PF00516">
    <property type="entry name" value="GP120"/>
    <property type="match status" value="1"/>
</dbReference>
<dbReference type="FunFam" id="1.20.5.490:FF:000001">
    <property type="entry name" value="Envelope glycoprotein gp160"/>
    <property type="match status" value="1"/>
</dbReference>
<organismHost>
    <name type="scientific">Homo sapiens</name>
    <name type="common">Human</name>
    <dbReference type="NCBI Taxonomy" id="9606"/>
</organismHost>
<feature type="region of interest" description="Disordered" evidence="35">
    <location>
        <begin position="723"/>
        <end position="752"/>
    </location>
</feature>
<evidence type="ECO:0000256" key="30">
    <source>
        <dbReference type="ARBA" id="ARBA00023288"/>
    </source>
</evidence>
<evidence type="ECO:0000256" key="28">
    <source>
        <dbReference type="ARBA" id="ARBA00023180"/>
    </source>
</evidence>
<feature type="topological domain" description="Cytoplasmic" evidence="33">
    <location>
        <begin position="713"/>
        <end position="863"/>
    </location>
</feature>
<evidence type="ECO:0000256" key="3">
    <source>
        <dbReference type="ARBA" id="ARBA00004505"/>
    </source>
</evidence>
<comment type="PTM">
    <text evidence="33">Highly glycosylated by host. The high number of glycan on the protein is reffered to as 'glycan shield' because it contributes to hide protein sequence from adaptive immune system.</text>
</comment>
<keyword evidence="17 33" id="KW-1161">Viral attachment to host cell</keyword>
<dbReference type="InterPro" id="IPR037527">
    <property type="entry name" value="Gp160"/>
</dbReference>
<evidence type="ECO:0000256" key="7">
    <source>
        <dbReference type="ARBA" id="ARBA00022506"/>
    </source>
</evidence>
<keyword evidence="10 33" id="KW-1165">Clathrin-mediated endocytosis of virus by host</keyword>
<keyword evidence="7 33" id="KW-1168">Fusion of virus membrane with host membrane</keyword>
<evidence type="ECO:0000256" key="18">
    <source>
        <dbReference type="ARBA" id="ARBA00022844"/>
    </source>
</evidence>
<dbReference type="GO" id="GO:0005198">
    <property type="term" value="F:structural molecule activity"/>
    <property type="evidence" value="ECO:0007669"/>
    <property type="project" value="UniProtKB-UniRule"/>
</dbReference>
<dbReference type="GO" id="GO:0075512">
    <property type="term" value="P:clathrin-dependent endocytosis of virus by host cell"/>
    <property type="evidence" value="ECO:0007669"/>
    <property type="project" value="UniProtKB-UniRule"/>
</dbReference>
<comment type="subcellular location">
    <molecule>Transmembrane protein gp41</molecule>
    <subcellularLocation>
        <location evidence="33">Virion membrane</location>
        <topology evidence="33">Single-pass type I membrane protein</topology>
    </subcellularLocation>
    <subcellularLocation>
        <location evidence="33">Host cell membrane</location>
        <topology evidence="33">Single-pass type I membrane protein</topology>
    </subcellularLocation>
    <subcellularLocation>
        <location evidence="33">Host endosome membrane</location>
        <topology evidence="33">Single-pass type I membrane protein</topology>
    </subcellularLocation>
    <text evidence="33">It is probably concentrated at the site of budding and incorporated into the virions possibly by contacts between the cytoplasmic tail of Env and the N-terminus of Gag.</text>
</comment>
<evidence type="ECO:0000256" key="29">
    <source>
        <dbReference type="ARBA" id="ARBA00023280"/>
    </source>
</evidence>
<evidence type="ECO:0000256" key="32">
    <source>
        <dbReference type="ARBA" id="ARBA00062028"/>
    </source>
</evidence>
<comment type="caution">
    <text evidence="33 34">Lacks conserved residue(s) required for the propagation of feature annotation.</text>
</comment>
<sequence length="863" mass="97625">MRVKEIRKNCQRWWRWGTMLLGMLMICSATQKLWVTVYYGVPVWKEATTTLFCASDAKAYDTEVHNVWATHACVPTDPNPQEVNLENVTENFNMWKNNMVDQMHEDIISLWDQSLKPCVKLTPLCVTLNCTDYSGNNTNTTNSNINNSSINTTSSIEMKNCSFNVTPIIRDKMQKEYALFYKYDIVQIDGENKNTTNYTSYRLINCNTSVITQACPKVTFEPIPIHYCAPAGFAILKCNNKTFNGSGPCTNVSTVQCTHGIRPVVLTQLLLNGSLAEKEVVIRSENFTNNAKIIIVQLNASVVINCTRPNNNTRKGIHIGPGRAFYATKGIIGNIRQAHCNLSSTGWNNTLGKIVIKLREQFGNKTIIFNQSSGGDPEIVIHSFNCRGEFFYCNTAPLFNSTWNHTRPINTGDTEGGIITTPTCRIKQIINLWQEVGKAMYAPPIEGQISCSSNITGLLLTTDGGTNGSNETEVFRPAGGNMKDNWRSELYKYKVVQIEPLGIAPTTAKRRVVQREKRAVGIGAMFLGFLGAAGSTMGAASVMLTVQARQLLSGIVQQQNNLLRAIEAQQHLLQLTVWGIKQLQARVLAVERYLKDQQLLGIWGCSGKLICTTAVPWNASWSNKTYSEIWGNMTWMQWEKEIDNYTDLIYTLLEESQNQQDKNEQDLLALDKWDSLWNWFSITKWLWYIKIFIMIVGGLVGLRIVFAVLSIANRVRQGYSPLSFQTHLPTPRGPDRPEGTEEEGGERDRDRSGRLVNGFLPLIWDDLRSLCLFSYHRLRDLLLIAARIVEILGRRGWEVLKYWWNLLQYWRQELKNSAVSLLNATAIAVAEGTDRVIEVLQRVGRAILHIPRRIRQGLERALL</sequence>
<feature type="disulfide bond" evidence="33">
    <location>
        <begin position="228"/>
        <end position="257"/>
    </location>
</feature>
<feature type="coiled-coil region" evidence="33">
    <location>
        <begin position="640"/>
        <end position="674"/>
    </location>
</feature>
<comment type="domain">
    <text evidence="33">Some of the most genetically diverse regions of the viral genome are present in Env. They are called variable regions 1 through 5 (V1 through V5). Coreceptor usage of gp120 is determined mainly by the primary structure of the third variable region (V3) in the outer domain of gp120. The sequence of V3 determines which coreceptor, CCR5 and/or CXCR4 (corresponding to R5/macrophage, X4/T cell and R5X4/T cell and macrophage tropism), is used to trigger the fusion potential of the Env complex, and hence which cells the virus can infect. Binding to CCR5 involves a region adjacent in addition to V3.</text>
</comment>
<evidence type="ECO:0000256" key="5">
    <source>
        <dbReference type="ARBA" id="ARBA00004578"/>
    </source>
</evidence>
<dbReference type="CDD" id="cd09909">
    <property type="entry name" value="HIV-1-like_HR1-HR2"/>
    <property type="match status" value="1"/>
</dbReference>
<evidence type="ECO:0000256" key="8">
    <source>
        <dbReference type="ARBA" id="ARBA00022510"/>
    </source>
</evidence>
<dbReference type="GO" id="GO:1903911">
    <property type="term" value="P:positive regulation of receptor clustering"/>
    <property type="evidence" value="ECO:0007669"/>
    <property type="project" value="UniProtKB-UniRule"/>
</dbReference>
<feature type="region of interest" description="Fusion peptide" evidence="33">
    <location>
        <begin position="519"/>
        <end position="539"/>
    </location>
</feature>
<comment type="function">
    <text evidence="33">Envelope glycoprotein gp160: Oligomerizes in the host endoplasmic reticulum into predominantly trimers. In a second time, gp160 transits in the host Golgi, where glycosylation is completed. The precursor is then proteolytically cleaved in the trans-Golgi and thereby activated by cellular furin or furin-like proteases to produce gp120 and gp41.</text>
</comment>
<keyword evidence="27 33" id="KW-1015">Disulfide bond</keyword>
<dbReference type="GO" id="GO:0019031">
    <property type="term" value="C:viral envelope"/>
    <property type="evidence" value="ECO:0007669"/>
    <property type="project" value="UniProtKB-KW"/>
</dbReference>
<feature type="disulfide bond" evidence="33">
    <location>
        <begin position="53"/>
        <end position="73"/>
    </location>
</feature>
<comment type="subunit">
    <text evidence="33">The mature envelope protein (Env) consists of a homotrimer of non-covalently associated gp120-gp41 heterodimers. The resulting complex protrudes from the virus surface as a spike. There seems to be as few as 10 spikes on the average virion. Surface protein gp120 interacts with host CD4, CCR5 and CXCR4. Gp120 also interacts with the C-type lectins CD209/DC-SIGN and CLEC4M/DC-SIGNR (collectively referred to as DC-SIGN(R)). Gp120 and gp41 interact with GalCer. Gp120 interacts with host ITGA4/ITGB7 complex; on CD4+ T-cells, this interaction results in rapid activation of integrin ITGAL/LFA-1, which facilitates efficient cell-to-cell spreading of HIV-1. Gp120 interacts with cell-associated heparan sulfate; this interaction increases virus infectivity on permissive cells and may be involved in infection of CD4- cells.</text>
</comment>
<feature type="lipid moiety-binding region" description="S-palmitoyl cysteine; by host" evidence="33">
    <location>
        <position position="771"/>
    </location>
</feature>
<dbReference type="InterPro" id="IPR000328">
    <property type="entry name" value="GP41-like"/>
</dbReference>
<feature type="domain" description="Retroviral envelope protein GP41-like" evidence="37">
    <location>
        <begin position="537"/>
        <end position="726"/>
    </location>
</feature>
<evidence type="ECO:0000256" key="11">
    <source>
        <dbReference type="ARBA" id="ARBA00022581"/>
    </source>
</evidence>
<dbReference type="FunFam" id="2.170.40.20:FF:000003">
    <property type="entry name" value="Envelope glycoprotein gp160"/>
    <property type="match status" value="1"/>
</dbReference>
<keyword evidence="11 33" id="KW-0945">Host-virus interaction</keyword>
<evidence type="ECO:0000256" key="2">
    <source>
        <dbReference type="ARBA" id="ARBA00004433"/>
    </source>
</evidence>
<comment type="PTM">
    <text evidence="33">Palmitoylation of the transmembrane protein and of Env polyprotein (prior to its proteolytic cleavage) is essential for their association with host cell membrane lipid rafts. Palmitoylation is therefore required for envelope trafficking to classical lipid rafts, but not for viral replication.</text>
</comment>
<evidence type="ECO:0000256" key="16">
    <source>
        <dbReference type="ARBA" id="ARBA00022729"/>
    </source>
</evidence>
<dbReference type="Pfam" id="PF00517">
    <property type="entry name" value="GP41"/>
    <property type="match status" value="1"/>
</dbReference>
<keyword evidence="8 33" id="KW-1170">Fusion of virus membrane with host endosomal membrane</keyword>
<keyword evidence="14 33" id="KW-0812">Transmembrane</keyword>
<evidence type="ECO:0000256" key="34">
    <source>
        <dbReference type="RuleBase" id="RU363095"/>
    </source>
</evidence>
<keyword evidence="22 33" id="KW-1133">Transmembrane helix</keyword>
<feature type="transmembrane region" description="Helical" evidence="34">
    <location>
        <begin position="685"/>
        <end position="709"/>
    </location>
</feature>
<evidence type="ECO:0000256" key="27">
    <source>
        <dbReference type="ARBA" id="ARBA00023157"/>
    </source>
</evidence>
<dbReference type="SUPFAM" id="SSF56502">
    <property type="entry name" value="gp120 core"/>
    <property type="match status" value="2"/>
</dbReference>
<comment type="domain">
    <text evidence="33">The CD4-binding region is targeted by the antibody b12.</text>
</comment>
<keyword evidence="12 33" id="KW-1162">Viral penetration into host cytoplasm</keyword>
<dbReference type="HAMAP" id="MF_04083">
    <property type="entry name" value="HIV_ENV"/>
    <property type="match status" value="1"/>
</dbReference>
<comment type="PTM">
    <text evidence="33">Specific enzymatic cleavages in vivo yield mature proteins. Envelope glycoproteins are synthesized as a inactive precursor that is heavily N-glycosylated and processed likely by host cell furin in the Golgi to yield the mature SU and TM proteins. The cleavage site between SU and TM requires the minimal sequence [KR]-X-[KR]-R. About 2 of the 9 disulfide bonds of gp41 are reduced by P4HB/PDI, following binding to CD4 receptor.</text>
</comment>
<feature type="region of interest" description="CD4-binding loop" evidence="33">
    <location>
        <begin position="372"/>
        <end position="382"/>
    </location>
</feature>
<dbReference type="Gene3D" id="1.10.287.210">
    <property type="match status" value="1"/>
</dbReference>
<evidence type="ECO:0000256" key="4">
    <source>
        <dbReference type="ARBA" id="ARBA00004563"/>
    </source>
</evidence>
<dbReference type="Proteomes" id="UP000150362">
    <property type="component" value="Genome"/>
</dbReference>
<dbReference type="Gene3D" id="1.20.5.490">
    <property type="entry name" value="Single helix bin"/>
    <property type="match status" value="1"/>
</dbReference>
<evidence type="ECO:0000256" key="1">
    <source>
        <dbReference type="ARBA" id="ARBA00004402"/>
    </source>
</evidence>
<keyword evidence="30 33" id="KW-0449">Lipoprotein</keyword>
<evidence type="ECO:0000256" key="6">
    <source>
        <dbReference type="ARBA" id="ARBA00004650"/>
    </source>
</evidence>
<evidence type="ECO:0000256" key="35">
    <source>
        <dbReference type="SAM" id="MobiDB-lite"/>
    </source>
</evidence>
<keyword evidence="9 33" id="KW-1032">Host cell membrane</keyword>
<organism evidence="38 39">
    <name type="scientific">Human immunodeficiency virus type 1</name>
    <name type="common">HIV-1</name>
    <dbReference type="NCBI Taxonomy" id="11676"/>
    <lineage>
        <taxon>Viruses</taxon>
        <taxon>Riboviria</taxon>
        <taxon>Pararnavirae</taxon>
        <taxon>Artverviricota</taxon>
        <taxon>Revtraviricetes</taxon>
        <taxon>Ortervirales</taxon>
        <taxon>Retroviridae</taxon>
        <taxon>Orthoretrovirinae</taxon>
        <taxon>Lentivirus</taxon>
        <taxon>Lentivirus humimdef1</taxon>
    </lineage>
</organism>
<evidence type="ECO:0000256" key="26">
    <source>
        <dbReference type="ARBA" id="ARBA00023139"/>
    </source>
</evidence>
<keyword evidence="13 33" id="KW-0165">Cleavage on pair of basic residues</keyword>
<keyword evidence="31 33" id="KW-1160">Virus entry into host cell</keyword>
<evidence type="ECO:0000256" key="14">
    <source>
        <dbReference type="ARBA" id="ARBA00022692"/>
    </source>
</evidence>
<evidence type="ECO:0000256" key="10">
    <source>
        <dbReference type="ARBA" id="ARBA00022570"/>
    </source>
</evidence>
<comment type="subcellular location">
    <subcellularLocation>
        <location evidence="3">Host cell membrane</location>
        <topology evidence="3">Peripheral membrane protein</topology>
    </subcellularLocation>
    <subcellularLocation>
        <location evidence="1">Host cell membrane</location>
        <topology evidence="1">Single-pass type I membrane protein</topology>
    </subcellularLocation>
    <subcellularLocation>
        <location evidence="2">Host endosome membrane</location>
        <topology evidence="2">Peripheral membrane protein</topology>
    </subcellularLocation>
    <subcellularLocation>
        <location evidence="5">Host endosome membrane</location>
        <topology evidence="5">Single-pass type I membrane protein</topology>
    </subcellularLocation>
    <subcellularLocation>
        <location evidence="6">Virion membrane</location>
        <topology evidence="6">Peripheral membrane protein</topology>
    </subcellularLocation>
    <subcellularLocation>
        <location evidence="4">Virion membrane</location>
        <topology evidence="4">Single-pass type I membrane protein</topology>
    </subcellularLocation>
</comment>
<gene>
    <name evidence="33 38" type="primary">env</name>
</gene>
<feature type="region of interest" description="Immunosuppression" evidence="33">
    <location>
        <begin position="581"/>
        <end position="599"/>
    </location>
</feature>
<dbReference type="GO" id="GO:1903908">
    <property type="term" value="P:positive regulation of plasma membrane raft polarization"/>
    <property type="evidence" value="ECO:0007669"/>
    <property type="project" value="UniProtKB-UniRule"/>
</dbReference>
<keyword evidence="25 33" id="KW-0472">Membrane</keyword>
<keyword evidence="15 33" id="KW-0053">Apoptosis</keyword>
<dbReference type="InterPro" id="IPR000777">
    <property type="entry name" value="HIV1_Gp120"/>
</dbReference>
<comment type="subunit">
    <text evidence="32">The mature envelope protein (Env) consists of a homotrimer of non-covalently associated gp120-gp41 heterodimers. The resulting complex protrudes from the virus surface as a spike. There seems to be as few as 10 spikes on the average virion. Interacts with host CD4, CCR5 and CXCR4. Gp120 also interacts with the C-type lectins CD209/DC-SIGN and CLEC4M/DC-SIGNR (collectively referred to as DC-SIGN(R)). Gp120 and gp41 interact with GalCer. Gp120 interacts with host ITGA4/ITGB7 complex; on CD4+ T-cells, this interaction results in rapid activation of integrin ITGAL/LFA-1, which facilitates efficient cell-to-cell spreading of HIV-1. Gp120 interacts with cell-associated heparan sulfate; this interaction increases virus infectivity on permissive cells and may be involved in infection of CD4- cells.</text>
</comment>
<dbReference type="FunFam" id="1.10.287.210:FF:000001">
    <property type="entry name" value="Envelope glycoprotein gp160"/>
    <property type="match status" value="1"/>
</dbReference>
<dbReference type="FunFam" id="2.170.40.20:FF:000001">
    <property type="entry name" value="Envelope glycoprotein gp160"/>
    <property type="match status" value="1"/>
</dbReference>
<dbReference type="InterPro" id="IPR036377">
    <property type="entry name" value="Gp120_core_sf"/>
</dbReference>
<keyword evidence="19 33" id="KW-1043">Host membrane</keyword>
<comment type="domain">
    <text evidence="33">The YXXL motif is involved in determining the exact site of viral release at the surface of infected mononuclear cells and promotes endocytosis. YXXL and di-leucine endocytosis motifs interact directly or indirectly with the clathrin adapter complexes, opperate independently, and their activities are not additive.</text>
</comment>
<feature type="region of interest" description="MPER; binding to GalCer" evidence="33">
    <location>
        <begin position="669"/>
        <end position="690"/>
    </location>
</feature>
<feature type="domain" description="Human immunodeficiency virus 1 envelope glycoprotein Gp120" evidence="36">
    <location>
        <begin position="33"/>
        <end position="518"/>
    </location>
</feature>
<keyword evidence="20 33" id="KW-0261">Viral envelope protein</keyword>
<evidence type="ECO:0000256" key="15">
    <source>
        <dbReference type="ARBA" id="ARBA00022703"/>
    </source>
</evidence>
<dbReference type="GO" id="GO:0052031">
    <property type="term" value="P:symbiont-mediated perturbation of host defense response"/>
    <property type="evidence" value="ECO:0007669"/>
    <property type="project" value="UniProtKB-UniRule"/>
</dbReference>
<comment type="function">
    <text evidence="33">Transmembrane protein gp41: Acts as a class I viral fusion protein. Under the current model, the protein has at least 3 conformational states: pre-fusion native state, pre-hairpin intermediate state, and post-fusion hairpin state. During fusion of viral and target intracellular membranes, the coiled coil regions (heptad repeats) assume a trimer-of-hairpins structure, positioning the fusion peptide in close proximity to the C-terminal region of the ectodomain. The formation of this structure appears to drive apposition and subsequent fusion of viral and target cell membranes. Complete fusion occurs in host cell endosomes and is dynamin-dependent, however some lipid transfer might occur at the plasma membrane. The virus undergoes clathrin-dependent internalization long before endosomal fusion, thus minimizing the surface exposure of conserved viral epitopes during fusion and reducing the efficacy of inhibitors targeting these epitopes. Membranes fusion leads to delivery of the nucleocapsid into the cytoplasm.</text>
</comment>
<proteinExistence type="inferred from homology"/>
<protein>
    <recommendedName>
        <fullName evidence="33">Envelope glycoprotein gp160</fullName>
    </recommendedName>
    <alternativeName>
        <fullName evidence="33">Env polyprotein</fullName>
    </alternativeName>
    <component>
        <recommendedName>
            <fullName evidence="33">Surface protein gp120</fullName>
            <shortName evidence="33">SU</shortName>
        </recommendedName>
        <alternativeName>
            <fullName evidence="33">Glycoprotein 120</fullName>
            <shortName evidence="33">gp120</shortName>
        </alternativeName>
    </component>
    <component>
        <recommendedName>
            <fullName evidence="33">Transmembrane protein gp41</fullName>
            <shortName evidence="33">TM</shortName>
        </recommendedName>
        <alternativeName>
            <fullName evidence="33">Glycoprotein 41</fullName>
            <shortName evidence="33">gp41</shortName>
        </alternativeName>
    </component>
</protein>
<dbReference type="GO" id="GO:0020002">
    <property type="term" value="C:host cell plasma membrane"/>
    <property type="evidence" value="ECO:0007669"/>
    <property type="project" value="UniProtKB-SubCell"/>
</dbReference>
<evidence type="ECO:0000256" key="17">
    <source>
        <dbReference type="ARBA" id="ARBA00022804"/>
    </source>
</evidence>
<feature type="chain" id="PRO_5023563566" description="Envelope glycoprotein gp160" evidence="33">
    <location>
        <begin position="32"/>
        <end position="863"/>
    </location>
</feature>
<comment type="miscellaneous">
    <text evidence="33">Inhibitors targeting HIV-1 viral envelope proteins are used as antiretroviral drugs. Attachment of virions to the cell surface via non-specific interactions and CD4 binding can be blocked by inhibitors that include cyanovirin-N, cyclotriazadisulfonamide analogs, PRO 2000, TNX 355 and PRO 542. In addition, BMS 806 can block CD4-induced conformational changes. Env interactions with the coreceptor molecules can be targeted by CCR5 antagonists including SCH-D, maraviroc (UK 427857) and aplaviroc (GW 873140), and the CXCR4 antagonist AMD 070. Fusion of viral and cellular membranes can be inhibited by peptides such as enfuvirtide and tifuvirtide (T 1249). Resistance to inhibitors associated with mutations in Env are observed. Most of the time, single mutations confer only a modest reduction in drug susceptibility. Combination of several mutations is usually required to develop a high-level drug resistance.</text>
</comment>
<keyword evidence="28 33" id="KW-0325">Glycoprotein</keyword>
<evidence type="ECO:0000313" key="38">
    <source>
        <dbReference type="EMBL" id="ACQ84407.1"/>
    </source>
</evidence>
<dbReference type="GO" id="GO:0019082">
    <property type="term" value="P:viral protein processing"/>
    <property type="evidence" value="ECO:0007669"/>
    <property type="project" value="UniProtKB-UniRule"/>
</dbReference>
<name>C4N7G4_HV1</name>
<dbReference type="GO" id="GO:0019062">
    <property type="term" value="P:virion attachment to host cell"/>
    <property type="evidence" value="ECO:0007669"/>
    <property type="project" value="UniProtKB-UniRule"/>
</dbReference>
<evidence type="ECO:0000256" key="9">
    <source>
        <dbReference type="ARBA" id="ARBA00022511"/>
    </source>
</evidence>
<evidence type="ECO:0000256" key="24">
    <source>
        <dbReference type="ARBA" id="ARBA00023054"/>
    </source>
</evidence>
<reference evidence="38 39" key="1">
    <citation type="submission" date="2008-10" db="EMBL/GenBank/DDBJ databases">
        <title>Near Full-Length Genetic Analysis of HIV Sequences Derived from Cyprus: Evidence of a Highly Polyphyletic and Evolving Infection.</title>
        <authorList>
            <person name="Kousiappa I."/>
            <person name="Van de Vijver D.A.M.C."/>
            <person name="Kostrikis L.G."/>
        </authorList>
    </citation>
    <scope>NUCLEOTIDE SEQUENCE [LARGE SCALE GENOMIC DNA]</scope>
    <source>
        <strain evidence="38">CY077</strain>
    </source>
</reference>
<dbReference type="GO" id="GO:0039654">
    <property type="term" value="P:fusion of virus membrane with host endosome membrane"/>
    <property type="evidence" value="ECO:0007669"/>
    <property type="project" value="UniProtKB-UniRule"/>
</dbReference>
<evidence type="ECO:0000256" key="23">
    <source>
        <dbReference type="ARBA" id="ARBA00023046"/>
    </source>
</evidence>
<comment type="miscellaneous">
    <text evidence="33">HIV-1 lineages are divided in three main groups, M (for Major), O (for Outlier), and N (for New, or Non-M, Non-O). The vast majority of strains found worldwide belong to the group M. Group O seems to be endemic to and largely confined to Cameroon and neighboring countries in West Central Africa, where these viruses represent a small minority of HIV-1 strains. The group N is represented by a limited number of isolates from Cameroonian persons. The group M is further subdivided in 9 clades or subtypes (A to D, F to H, J and K).</text>
</comment>
<evidence type="ECO:0000259" key="36">
    <source>
        <dbReference type="Pfam" id="PF00516"/>
    </source>
</evidence>
<comment type="domain">
    <text evidence="33 34">The 17 amino acids long immunosuppressive region is present in many retroviral envelope proteins. Synthetic peptides derived from this relatively conserved sequence inhibit immune function in vitro and in vivo.</text>
</comment>